<gene>
    <name evidence="2" type="ORF">CR105_07835</name>
</gene>
<dbReference type="EMBL" id="PDOC01000003">
    <property type="protein sequence ID" value="PIL45948.1"/>
    <property type="molecule type" value="Genomic_DNA"/>
</dbReference>
<feature type="transmembrane region" description="Helical" evidence="1">
    <location>
        <begin position="104"/>
        <end position="122"/>
    </location>
</feature>
<dbReference type="InterPro" id="IPR058068">
    <property type="entry name" value="LIC_13387-like"/>
</dbReference>
<protein>
    <submittedName>
        <fullName evidence="2">Uncharacterized protein</fullName>
    </submittedName>
</protein>
<organism evidence="2 3">
    <name type="scientific">Massilia eurypsychrophila</name>
    <dbReference type="NCBI Taxonomy" id="1485217"/>
    <lineage>
        <taxon>Bacteria</taxon>
        <taxon>Pseudomonadati</taxon>
        <taxon>Pseudomonadota</taxon>
        <taxon>Betaproteobacteria</taxon>
        <taxon>Burkholderiales</taxon>
        <taxon>Oxalobacteraceae</taxon>
        <taxon>Telluria group</taxon>
        <taxon>Massilia</taxon>
    </lineage>
</organism>
<feature type="transmembrane region" description="Helical" evidence="1">
    <location>
        <begin position="14"/>
        <end position="36"/>
    </location>
</feature>
<name>A0A2G8TK06_9BURK</name>
<feature type="transmembrane region" description="Helical" evidence="1">
    <location>
        <begin position="70"/>
        <end position="92"/>
    </location>
</feature>
<accession>A0A2G8TK06</accession>
<dbReference type="RefSeq" id="WP_099787859.1">
    <property type="nucleotide sequence ID" value="NZ_JBHLYV010000029.1"/>
</dbReference>
<dbReference type="OrthoDB" id="960254at2"/>
<keyword evidence="1" id="KW-1133">Transmembrane helix</keyword>
<dbReference type="NCBIfam" id="NF047765">
    <property type="entry name" value="LIC_13387_fam"/>
    <property type="match status" value="1"/>
</dbReference>
<dbReference type="Proteomes" id="UP000230390">
    <property type="component" value="Unassembled WGS sequence"/>
</dbReference>
<reference evidence="2 3" key="1">
    <citation type="submission" date="2017-10" db="EMBL/GenBank/DDBJ databases">
        <title>Massilia psychrophilum sp. nov., a novel purple-pigmented bacterium isolated from Tianshan glacier, Xinjiang Municipality, China.</title>
        <authorList>
            <person name="Wang H."/>
        </authorList>
    </citation>
    <scope>NUCLEOTIDE SEQUENCE [LARGE SCALE GENOMIC DNA]</scope>
    <source>
        <strain evidence="2 3">JCM 30074</strain>
    </source>
</reference>
<sequence>MATTLVWLGNAPSVGTTLIAVSAAIVLLMGAAHLFYTFFSRMFHCRDPAVNVAMQSAAPRISPDTSMWRAWTGFNASHSLGAMLFGLVYLQLALAHPALLAHGSYFALLGAALLAAYAVLAWRYWFRVPLVGITLALGAYIVGLVLLG</sequence>
<evidence type="ECO:0000313" key="2">
    <source>
        <dbReference type="EMBL" id="PIL45948.1"/>
    </source>
</evidence>
<keyword evidence="3" id="KW-1185">Reference proteome</keyword>
<keyword evidence="1" id="KW-0472">Membrane</keyword>
<evidence type="ECO:0000256" key="1">
    <source>
        <dbReference type="SAM" id="Phobius"/>
    </source>
</evidence>
<proteinExistence type="predicted"/>
<keyword evidence="1" id="KW-0812">Transmembrane</keyword>
<feature type="transmembrane region" description="Helical" evidence="1">
    <location>
        <begin position="129"/>
        <end position="147"/>
    </location>
</feature>
<evidence type="ECO:0000313" key="3">
    <source>
        <dbReference type="Proteomes" id="UP000230390"/>
    </source>
</evidence>
<dbReference type="AlphaFoldDB" id="A0A2G8TK06"/>
<comment type="caution">
    <text evidence="2">The sequence shown here is derived from an EMBL/GenBank/DDBJ whole genome shotgun (WGS) entry which is preliminary data.</text>
</comment>